<evidence type="ECO:0000313" key="3">
    <source>
        <dbReference type="Proteomes" id="UP001149813"/>
    </source>
</evidence>
<reference evidence="2" key="1">
    <citation type="submission" date="2022-07" db="EMBL/GenBank/DDBJ databases">
        <title>Phylogenomic reconstructions and comparative analyses of Kickxellomycotina fungi.</title>
        <authorList>
            <person name="Reynolds N.K."/>
            <person name="Stajich J.E."/>
            <person name="Barry K."/>
            <person name="Grigoriev I.V."/>
            <person name="Crous P."/>
            <person name="Smith M.E."/>
        </authorList>
    </citation>
    <scope>NUCLEOTIDE SEQUENCE</scope>
    <source>
        <strain evidence="2">NBRC 32514</strain>
    </source>
</reference>
<dbReference type="EMBL" id="JANBOJ010000067">
    <property type="protein sequence ID" value="KAJ1723418.1"/>
    <property type="molecule type" value="Genomic_DNA"/>
</dbReference>
<gene>
    <name evidence="2" type="ORF">LPJ53_002228</name>
</gene>
<sequence length="199" mass="20707">MGWNCACNGGSGDKRIKHYEWPVEVAECHAALSTCNGSCALKSNGNDRVACFTGCTSSYPCNTIEAPFSNLRVKSVYDKPAGYMPPLEDKDIELTIGMKFGADTPGMDDADKRAQKTNDPGRLPKIVPRSDDDDDDSVAKPGRGKGKNKGGNGSYRKGAHPGNADGGQLASGAVHATGQCANKVALLVAAAVAGVLSFA</sequence>
<feature type="region of interest" description="Disordered" evidence="1">
    <location>
        <begin position="103"/>
        <end position="166"/>
    </location>
</feature>
<comment type="caution">
    <text evidence="2">The sequence shown here is derived from an EMBL/GenBank/DDBJ whole genome shotgun (WGS) entry which is preliminary data.</text>
</comment>
<name>A0A9W8CTQ1_9FUNG</name>
<evidence type="ECO:0000313" key="2">
    <source>
        <dbReference type="EMBL" id="KAJ1723418.1"/>
    </source>
</evidence>
<dbReference type="OrthoDB" id="1708823at2759"/>
<accession>A0A9W8CTQ1</accession>
<dbReference type="AlphaFoldDB" id="A0A9W8CTQ1"/>
<keyword evidence="3" id="KW-1185">Reference proteome</keyword>
<organism evidence="2 3">
    <name type="scientific">Coemansia erecta</name>
    <dbReference type="NCBI Taxonomy" id="147472"/>
    <lineage>
        <taxon>Eukaryota</taxon>
        <taxon>Fungi</taxon>
        <taxon>Fungi incertae sedis</taxon>
        <taxon>Zoopagomycota</taxon>
        <taxon>Kickxellomycotina</taxon>
        <taxon>Kickxellomycetes</taxon>
        <taxon>Kickxellales</taxon>
        <taxon>Kickxellaceae</taxon>
        <taxon>Coemansia</taxon>
    </lineage>
</organism>
<dbReference type="Proteomes" id="UP001149813">
    <property type="component" value="Unassembled WGS sequence"/>
</dbReference>
<evidence type="ECO:0000256" key="1">
    <source>
        <dbReference type="SAM" id="MobiDB-lite"/>
    </source>
</evidence>
<proteinExistence type="predicted"/>
<protein>
    <submittedName>
        <fullName evidence="2">Uncharacterized protein</fullName>
    </submittedName>
</protein>